<dbReference type="InterPro" id="IPR036047">
    <property type="entry name" value="F-box-like_dom_sf"/>
</dbReference>
<dbReference type="AlphaFoldDB" id="A0A4S4EG29"/>
<dbReference type="PANTHER" id="PTHR31639">
    <property type="entry name" value="F-BOX PROTEIN-LIKE"/>
    <property type="match status" value="1"/>
</dbReference>
<name>A0A4S4EG29_CAMSN</name>
<evidence type="ECO:0000259" key="1">
    <source>
        <dbReference type="Pfam" id="PF00646"/>
    </source>
</evidence>
<reference evidence="3 4" key="1">
    <citation type="journal article" date="2018" name="Proc. Natl. Acad. Sci. U.S.A.">
        <title>Draft genome sequence of Camellia sinensis var. sinensis provides insights into the evolution of the tea genome and tea quality.</title>
        <authorList>
            <person name="Wei C."/>
            <person name="Yang H."/>
            <person name="Wang S."/>
            <person name="Zhao J."/>
            <person name="Liu C."/>
            <person name="Gao L."/>
            <person name="Xia E."/>
            <person name="Lu Y."/>
            <person name="Tai Y."/>
            <person name="She G."/>
            <person name="Sun J."/>
            <person name="Cao H."/>
            <person name="Tong W."/>
            <person name="Gao Q."/>
            <person name="Li Y."/>
            <person name="Deng W."/>
            <person name="Jiang X."/>
            <person name="Wang W."/>
            <person name="Chen Q."/>
            <person name="Zhang S."/>
            <person name="Li H."/>
            <person name="Wu J."/>
            <person name="Wang P."/>
            <person name="Li P."/>
            <person name="Shi C."/>
            <person name="Zheng F."/>
            <person name="Jian J."/>
            <person name="Huang B."/>
            <person name="Shan D."/>
            <person name="Shi M."/>
            <person name="Fang C."/>
            <person name="Yue Y."/>
            <person name="Li F."/>
            <person name="Li D."/>
            <person name="Wei S."/>
            <person name="Han B."/>
            <person name="Jiang C."/>
            <person name="Yin Y."/>
            <person name="Xia T."/>
            <person name="Zhang Z."/>
            <person name="Bennetzen J.L."/>
            <person name="Zhao S."/>
            <person name="Wan X."/>
        </authorList>
    </citation>
    <scope>NUCLEOTIDE SEQUENCE [LARGE SCALE GENOMIC DNA]</scope>
    <source>
        <strain evidence="4">cv. Shuchazao</strain>
        <tissue evidence="3">Leaf</tissue>
    </source>
</reference>
<evidence type="ECO:0000259" key="2">
    <source>
        <dbReference type="Pfam" id="PF24758"/>
    </source>
</evidence>
<accession>A0A4S4EG29</accession>
<dbReference type="Pfam" id="PF24758">
    <property type="entry name" value="LRR_At5g56370"/>
    <property type="match status" value="1"/>
</dbReference>
<proteinExistence type="predicted"/>
<organism evidence="3 4">
    <name type="scientific">Camellia sinensis var. sinensis</name>
    <name type="common">China tea</name>
    <dbReference type="NCBI Taxonomy" id="542762"/>
    <lineage>
        <taxon>Eukaryota</taxon>
        <taxon>Viridiplantae</taxon>
        <taxon>Streptophyta</taxon>
        <taxon>Embryophyta</taxon>
        <taxon>Tracheophyta</taxon>
        <taxon>Spermatophyta</taxon>
        <taxon>Magnoliopsida</taxon>
        <taxon>eudicotyledons</taxon>
        <taxon>Gunneridae</taxon>
        <taxon>Pentapetalae</taxon>
        <taxon>asterids</taxon>
        <taxon>Ericales</taxon>
        <taxon>Theaceae</taxon>
        <taxon>Camellia</taxon>
    </lineage>
</organism>
<dbReference type="Gene3D" id="3.80.10.10">
    <property type="entry name" value="Ribonuclease Inhibitor"/>
    <property type="match status" value="1"/>
</dbReference>
<sequence>MKKMCGSTSDIITRLPDNVKETILMSLPLQDAVRTSISSRKWRYTWARLPQLVFDDKFCRESIRNQKNELIKTIYQEFKLHIRKGEPYKLPSSLFSGLQLKDLTLRSGMFKPPPEEFKGFRSLLRLELCKVAITANIFSSLISSCPLLEELTLEDCSSLDCLEIYVPNLIFLFYESHVRSICFKNTPHPAKVSINLKVYTNGETLKEGEASNMVGIIPFSFFQVFNDDPVLELLEAQDWSDISLNQLPGVEMKNVLGMTSELEFIRLLLAKSPMLEIVLIEPNLEKVADKGLRILKALTRFWRLSPQVEITYNGLDGNL</sequence>
<dbReference type="InterPro" id="IPR032675">
    <property type="entry name" value="LRR_dom_sf"/>
</dbReference>
<keyword evidence="4" id="KW-1185">Reference proteome</keyword>
<dbReference type="SUPFAM" id="SSF52047">
    <property type="entry name" value="RNI-like"/>
    <property type="match status" value="1"/>
</dbReference>
<dbReference type="Proteomes" id="UP000306102">
    <property type="component" value="Unassembled WGS sequence"/>
</dbReference>
<dbReference type="InterPro" id="IPR001810">
    <property type="entry name" value="F-box_dom"/>
</dbReference>
<gene>
    <name evidence="3" type="ORF">TEA_006810</name>
</gene>
<dbReference type="PANTHER" id="PTHR31639:SF312">
    <property type="entry name" value="CYCLIN-LIKE F-BOX"/>
    <property type="match status" value="1"/>
</dbReference>
<evidence type="ECO:0000313" key="4">
    <source>
        <dbReference type="Proteomes" id="UP000306102"/>
    </source>
</evidence>
<dbReference type="SUPFAM" id="SSF81383">
    <property type="entry name" value="F-box domain"/>
    <property type="match status" value="1"/>
</dbReference>
<dbReference type="Pfam" id="PF00646">
    <property type="entry name" value="F-box"/>
    <property type="match status" value="1"/>
</dbReference>
<protein>
    <submittedName>
        <fullName evidence="3">Uncharacterized protein</fullName>
    </submittedName>
</protein>
<feature type="domain" description="F-box" evidence="1">
    <location>
        <begin position="12"/>
        <end position="49"/>
    </location>
</feature>
<evidence type="ECO:0000313" key="3">
    <source>
        <dbReference type="EMBL" id="THG14766.1"/>
    </source>
</evidence>
<dbReference type="InterPro" id="IPR055411">
    <property type="entry name" value="LRR_FXL15/At3g58940/PEG3-like"/>
</dbReference>
<comment type="caution">
    <text evidence="3">The sequence shown here is derived from an EMBL/GenBank/DDBJ whole genome shotgun (WGS) entry which is preliminary data.</text>
</comment>
<feature type="domain" description="F-box/LRR-repeat protein 15/At3g58940/PEG3-like LRR" evidence="2">
    <location>
        <begin position="76"/>
        <end position="188"/>
    </location>
</feature>
<dbReference type="EMBL" id="SDRB02005085">
    <property type="protein sequence ID" value="THG14766.1"/>
    <property type="molecule type" value="Genomic_DNA"/>
</dbReference>